<name>A0ABS2L8M2_9MICO</name>
<keyword evidence="3 8" id="KW-0328">Glycosyltransferase</keyword>
<evidence type="ECO:0000256" key="6">
    <source>
        <dbReference type="SAM" id="MobiDB-lite"/>
    </source>
</evidence>
<feature type="transmembrane region" description="Helical" evidence="7">
    <location>
        <begin position="31"/>
        <end position="50"/>
    </location>
</feature>
<proteinExistence type="predicted"/>
<feature type="transmembrane region" description="Helical" evidence="7">
    <location>
        <begin position="347"/>
        <end position="364"/>
    </location>
</feature>
<dbReference type="Gene3D" id="3.90.550.10">
    <property type="entry name" value="Spore Coat Polysaccharide Biosynthesis Protein SpsA, Chain A"/>
    <property type="match status" value="1"/>
</dbReference>
<evidence type="ECO:0000256" key="5">
    <source>
        <dbReference type="ARBA" id="ARBA00023136"/>
    </source>
</evidence>
<feature type="region of interest" description="Disordered" evidence="6">
    <location>
        <begin position="417"/>
        <end position="466"/>
    </location>
</feature>
<dbReference type="InterPro" id="IPR029044">
    <property type="entry name" value="Nucleotide-diphossugar_trans"/>
</dbReference>
<dbReference type="GO" id="GO:0050501">
    <property type="term" value="F:hyaluronan synthase activity"/>
    <property type="evidence" value="ECO:0007669"/>
    <property type="project" value="UniProtKB-EC"/>
</dbReference>
<dbReference type="EMBL" id="JAFBBU010000001">
    <property type="protein sequence ID" value="MBM7473442.1"/>
    <property type="molecule type" value="Genomic_DNA"/>
</dbReference>
<comment type="subcellular location">
    <subcellularLocation>
        <location evidence="1">Cell membrane</location>
    </subcellularLocation>
</comment>
<gene>
    <name evidence="8" type="ORF">JOE66_003076</name>
</gene>
<dbReference type="EC" id="2.4.1.212" evidence="8"/>
<comment type="caution">
    <text evidence="8">The sequence shown here is derived from an EMBL/GenBank/DDBJ whole genome shotgun (WGS) entry which is preliminary data.</text>
</comment>
<evidence type="ECO:0000313" key="8">
    <source>
        <dbReference type="EMBL" id="MBM7473442.1"/>
    </source>
</evidence>
<evidence type="ECO:0000313" key="9">
    <source>
        <dbReference type="Proteomes" id="UP000776164"/>
    </source>
</evidence>
<keyword evidence="5 7" id="KW-0472">Membrane</keyword>
<feature type="transmembrane region" description="Helical" evidence="7">
    <location>
        <begin position="376"/>
        <end position="399"/>
    </location>
</feature>
<feature type="compositionally biased region" description="Basic and acidic residues" evidence="6">
    <location>
        <begin position="426"/>
        <end position="441"/>
    </location>
</feature>
<keyword evidence="4 8" id="KW-0808">Transferase</keyword>
<dbReference type="Proteomes" id="UP000776164">
    <property type="component" value="Unassembled WGS sequence"/>
</dbReference>
<feature type="compositionally biased region" description="Basic and acidic residues" evidence="6">
    <location>
        <begin position="450"/>
        <end position="466"/>
    </location>
</feature>
<keyword evidence="7" id="KW-0812">Transmembrane</keyword>
<dbReference type="Pfam" id="PF13641">
    <property type="entry name" value="Glyco_tranf_2_3"/>
    <property type="match status" value="1"/>
</dbReference>
<keyword evidence="9" id="KW-1185">Reference proteome</keyword>
<dbReference type="PANTHER" id="PTHR22913:SF12">
    <property type="entry name" value="MANNURONAN SYNTHASE"/>
    <property type="match status" value="1"/>
</dbReference>
<organism evidence="8 9">
    <name type="scientific">Subtercola frigoramans</name>
    <dbReference type="NCBI Taxonomy" id="120298"/>
    <lineage>
        <taxon>Bacteria</taxon>
        <taxon>Bacillati</taxon>
        <taxon>Actinomycetota</taxon>
        <taxon>Actinomycetes</taxon>
        <taxon>Micrococcales</taxon>
        <taxon>Microbacteriaceae</taxon>
        <taxon>Subtercola</taxon>
    </lineage>
</organism>
<evidence type="ECO:0000256" key="4">
    <source>
        <dbReference type="ARBA" id="ARBA00022679"/>
    </source>
</evidence>
<sequence length="466" mass="52477">MMVSALVLSSVALSSHMLLLPNAIWGTQHTFWWLLPFGVFGIISWSLWLLRKILSSTTRPVVNDYRSSTTVVVPSFHEDPNVLLRCLETWRRQGPSRIIIVLDVADLEAEERINALGHHNVDVIMFKHRGKRSALGEGIRAVQTELVILVDSDTAWEDGMHDAIQMPFIDAAVGAVSTRQNVYQPKSSVWRRVADWIIDLRYYDYAPAMGRYGGIVCASGRTSAYRLAIILPRLPELEHEIFMGRECVAGDDGRLTWLVLSQGYRVTHQDSARALSMFPDTFRAFVKQRVRWSRNSYRCYFTAIRTGWIWRVPLISQLTIMQIIFTPVSMAVAVVYVIAAAWSSNPVPAVVFALLWVFIGRGIRGISHLWRRPEDIWLLPLVTIITAFIALPIKTYALFTMNTQGWLTRSADTIGGEGQTEASLAPRDKAVRDEGARDKSVSVDGASDQPLRKRLPEDSAAEKAAR</sequence>
<evidence type="ECO:0000256" key="7">
    <source>
        <dbReference type="SAM" id="Phobius"/>
    </source>
</evidence>
<protein>
    <submittedName>
        <fullName evidence="8">Hyaluronan synthase</fullName>
        <ecNumber evidence="8">2.4.1.212</ecNumber>
    </submittedName>
</protein>
<feature type="transmembrane region" description="Helical" evidence="7">
    <location>
        <begin position="318"/>
        <end position="341"/>
    </location>
</feature>
<keyword evidence="2" id="KW-1003">Cell membrane</keyword>
<dbReference type="SUPFAM" id="SSF53448">
    <property type="entry name" value="Nucleotide-diphospho-sugar transferases"/>
    <property type="match status" value="1"/>
</dbReference>
<reference evidence="8 9" key="1">
    <citation type="submission" date="2021-01" db="EMBL/GenBank/DDBJ databases">
        <title>Sequencing the genomes of 1000 actinobacteria strains.</title>
        <authorList>
            <person name="Klenk H.-P."/>
        </authorList>
    </citation>
    <scope>NUCLEOTIDE SEQUENCE [LARGE SCALE GENOMIC DNA]</scope>
    <source>
        <strain evidence="8 9">DSM 13057</strain>
    </source>
</reference>
<accession>A0ABS2L8M2</accession>
<evidence type="ECO:0000256" key="3">
    <source>
        <dbReference type="ARBA" id="ARBA00022676"/>
    </source>
</evidence>
<keyword evidence="7" id="KW-1133">Transmembrane helix</keyword>
<evidence type="ECO:0000256" key="2">
    <source>
        <dbReference type="ARBA" id="ARBA00022475"/>
    </source>
</evidence>
<dbReference type="PANTHER" id="PTHR22913">
    <property type="entry name" value="HYALURONAN SYNTHASE"/>
    <property type="match status" value="1"/>
</dbReference>
<evidence type="ECO:0000256" key="1">
    <source>
        <dbReference type="ARBA" id="ARBA00004236"/>
    </source>
</evidence>